<dbReference type="Proteomes" id="UP000315577">
    <property type="component" value="Unassembled WGS sequence"/>
</dbReference>
<accession>A0A4R3LHW8</accession>
<dbReference type="AlphaFoldDB" id="A0A4R3LHW8"/>
<dbReference type="Pfam" id="PF06995">
    <property type="entry name" value="Phage_P2_GpU"/>
    <property type="match status" value="1"/>
</dbReference>
<reference evidence="2 4" key="2">
    <citation type="submission" date="2019-07" db="EMBL/GenBank/DDBJ databases">
        <title>Tepidimonas ignava SPS-1037 draft genome.</title>
        <authorList>
            <person name="Da Costa M.S."/>
            <person name="Froufe H.J.C."/>
            <person name="Egas C."/>
            <person name="Albuquerque L."/>
        </authorList>
    </citation>
    <scope>NUCLEOTIDE SEQUENCE [LARGE SCALE GENOMIC DNA]</scope>
    <source>
        <strain evidence="2 4">SPS-1037</strain>
    </source>
</reference>
<gene>
    <name evidence="1" type="ORF">EDC36_103169</name>
    <name evidence="2" type="ORF">Tigna_00786</name>
</gene>
<evidence type="ECO:0000313" key="1">
    <source>
        <dbReference type="EMBL" id="TCS99105.1"/>
    </source>
</evidence>
<evidence type="ECO:0000313" key="3">
    <source>
        <dbReference type="Proteomes" id="UP000295536"/>
    </source>
</evidence>
<protein>
    <submittedName>
        <fullName evidence="2">Phage P2 GpU</fullName>
    </submittedName>
</protein>
<dbReference type="EMBL" id="VJNC01000004">
    <property type="protein sequence ID" value="TSE22811.1"/>
    <property type="molecule type" value="Genomic_DNA"/>
</dbReference>
<keyword evidence="4" id="KW-1185">Reference proteome</keyword>
<dbReference type="InterPro" id="IPR009734">
    <property type="entry name" value="Myoviridae_GpU"/>
</dbReference>
<dbReference type="EMBL" id="SMAH01000003">
    <property type="protein sequence ID" value="TCS99105.1"/>
    <property type="molecule type" value="Genomic_DNA"/>
</dbReference>
<dbReference type="Proteomes" id="UP000295536">
    <property type="component" value="Unassembled WGS sequence"/>
</dbReference>
<dbReference type="RefSeq" id="WP_207895029.1">
    <property type="nucleotide sequence ID" value="NZ_SMAH01000003.1"/>
</dbReference>
<name>A0A4R3LHW8_9BURK</name>
<organism evidence="1 3">
    <name type="scientific">Tepidimonas ignava</name>
    <dbReference type="NCBI Taxonomy" id="114249"/>
    <lineage>
        <taxon>Bacteria</taxon>
        <taxon>Pseudomonadati</taxon>
        <taxon>Pseudomonadota</taxon>
        <taxon>Betaproteobacteria</taxon>
        <taxon>Burkholderiales</taxon>
        <taxon>Tepidimonas</taxon>
    </lineage>
</organism>
<comment type="caution">
    <text evidence="1">The sequence shown here is derived from an EMBL/GenBank/DDBJ whole genome shotgun (WGS) entry which is preliminary data.</text>
</comment>
<sequence length="289" mass="31359">MAERVMMALGPFRFEVGQATYQSLAMRQSWRWPEQARIGREPALQYTGREPIEVTLSGTLYPSFDGGLAQVEQMRELADKGEPLQLVDGLGRVWGAWVIVEVGDTRSVLMDDGQPRRIAFELKLKSYGEDNIVTDISGGWSPFAVLLPIIDEVATDPLGALNTVVGDVVQRIAGSMGGSVTQRASVLQDALRDVMQPLRTALNGAVSRLREAGVTLPAIDALLTRVARASAAPLSSYDVMAAQIAALRDDIERARREAERHPQAAELQVVLDSADLALQGLLPAEQETA</sequence>
<reference evidence="1 3" key="1">
    <citation type="submission" date="2019-03" db="EMBL/GenBank/DDBJ databases">
        <title>Genomic Encyclopedia of Type Strains, Phase IV (KMG-IV): sequencing the most valuable type-strain genomes for metagenomic binning, comparative biology and taxonomic classification.</title>
        <authorList>
            <person name="Goeker M."/>
        </authorList>
    </citation>
    <scope>NUCLEOTIDE SEQUENCE [LARGE SCALE GENOMIC DNA]</scope>
    <source>
        <strain evidence="1 3">DSM 12034</strain>
    </source>
</reference>
<evidence type="ECO:0000313" key="4">
    <source>
        <dbReference type="Proteomes" id="UP000315577"/>
    </source>
</evidence>
<proteinExistence type="predicted"/>
<evidence type="ECO:0000313" key="2">
    <source>
        <dbReference type="EMBL" id="TSE22811.1"/>
    </source>
</evidence>